<evidence type="ECO:0000313" key="11">
    <source>
        <dbReference type="EMBL" id="SMF90708.1"/>
    </source>
</evidence>
<dbReference type="PANTHER" id="PTHR43065:SF46">
    <property type="entry name" value="C4-DICARBOXYLATE TRANSPORT SENSOR PROTEIN DCTB"/>
    <property type="match status" value="1"/>
</dbReference>
<dbReference type="InterPro" id="IPR003594">
    <property type="entry name" value="HATPase_dom"/>
</dbReference>
<dbReference type="GO" id="GO:0000155">
    <property type="term" value="F:phosphorelay sensor kinase activity"/>
    <property type="evidence" value="ECO:0007669"/>
    <property type="project" value="InterPro"/>
</dbReference>
<dbReference type="Pfam" id="PF00512">
    <property type="entry name" value="HisKA"/>
    <property type="match status" value="1"/>
</dbReference>
<keyword evidence="7" id="KW-0067">ATP-binding</keyword>
<feature type="transmembrane region" description="Helical" evidence="9">
    <location>
        <begin position="130"/>
        <end position="149"/>
    </location>
</feature>
<feature type="transmembrane region" description="Helical" evidence="9">
    <location>
        <begin position="65"/>
        <end position="88"/>
    </location>
</feature>
<dbReference type="GO" id="GO:0005524">
    <property type="term" value="F:ATP binding"/>
    <property type="evidence" value="ECO:0007669"/>
    <property type="project" value="UniProtKB-KW"/>
</dbReference>
<dbReference type="SMART" id="SM00387">
    <property type="entry name" value="HATPase_c"/>
    <property type="match status" value="1"/>
</dbReference>
<dbReference type="Proteomes" id="UP000192940">
    <property type="component" value="Chromosome I"/>
</dbReference>
<evidence type="ECO:0000256" key="2">
    <source>
        <dbReference type="ARBA" id="ARBA00012438"/>
    </source>
</evidence>
<dbReference type="SMART" id="SM00388">
    <property type="entry name" value="HisKA"/>
    <property type="match status" value="1"/>
</dbReference>
<keyword evidence="12" id="KW-1185">Reference proteome</keyword>
<dbReference type="PANTHER" id="PTHR43065">
    <property type="entry name" value="SENSOR HISTIDINE KINASE"/>
    <property type="match status" value="1"/>
</dbReference>
<dbReference type="Gene3D" id="1.10.287.130">
    <property type="match status" value="1"/>
</dbReference>
<dbReference type="PRINTS" id="PR00344">
    <property type="entry name" value="BCTRLSENSOR"/>
</dbReference>
<dbReference type="Pfam" id="PF08448">
    <property type="entry name" value="PAS_4"/>
    <property type="match status" value="1"/>
</dbReference>
<dbReference type="InterPro" id="IPR003661">
    <property type="entry name" value="HisK_dim/P_dom"/>
</dbReference>
<feature type="transmembrane region" description="Helical" evidence="9">
    <location>
        <begin position="94"/>
        <end position="118"/>
    </location>
</feature>
<dbReference type="EC" id="2.7.13.3" evidence="2"/>
<dbReference type="PROSITE" id="PS50109">
    <property type="entry name" value="HIS_KIN"/>
    <property type="match status" value="1"/>
</dbReference>
<sequence>MLQIMLSGLFTFQIPLLFSKHLKPHGKDDRLQYRNLVVITCAISILLCFGLSATYKGMIPINLSILPLFVGILYGSRTAGLLLSLLNIGCHELIYGFSISGMVLHTGLPVYPLLFLFSSRFKRSNVMEKIGCLWTGLIPALIVIVASPILEDGISNTSYNSETILMTLLYVFLSIFNGALLIYFIELMYNRLFINLPEEFDPLLQQLIDMVPLGMAVVDRKGNIAMLNEQLVINYKQTYPHVNGDNIIGRAFYGMFEGTTQQDYLKRRIVQALQGFRSSGEVVRNGMNIYSTGVFPLFNEGTQQIEGAVAIIHDITELERLKSEFINIERLSLVGQMAASITHEIRNPMAVVRGFLQLMKEKSPDTLDHYYRIVMEELDRANGIISDFLSLAQNRIAEKEECHLHDIIHELSPLLWADANLRGQSIDLRLGSYIPSLHLNSKEMKQLILNLCRNGMEAMDDKGVLTIETRLAGETVEMRVKDTGPGIPKDKLDRLFEPFFTTKSKGTGLGLALCMSIVQRHHSTISVQSEEGVGTIFTVSFPIVETDKEPLLKP</sequence>
<name>A0A1X7HQX7_9BACL</name>
<feature type="transmembrane region" description="Helical" evidence="9">
    <location>
        <begin position="35"/>
        <end position="53"/>
    </location>
</feature>
<keyword evidence="9" id="KW-1133">Transmembrane helix</keyword>
<keyword evidence="9" id="KW-0472">Membrane</keyword>
<dbReference type="InterPro" id="IPR036890">
    <property type="entry name" value="HATPase_C_sf"/>
</dbReference>
<evidence type="ECO:0000256" key="9">
    <source>
        <dbReference type="SAM" id="Phobius"/>
    </source>
</evidence>
<comment type="catalytic activity">
    <reaction evidence="1">
        <text>ATP + protein L-histidine = ADP + protein N-phospho-L-histidine.</text>
        <dbReference type="EC" id="2.7.13.3"/>
    </reaction>
</comment>
<dbReference type="Gene3D" id="3.30.565.10">
    <property type="entry name" value="Histidine kinase-like ATPase, C-terminal domain"/>
    <property type="match status" value="1"/>
</dbReference>
<gene>
    <name evidence="11" type="ORF">SAMN05661091_5199</name>
</gene>
<keyword evidence="4" id="KW-0808">Transferase</keyword>
<evidence type="ECO:0000256" key="7">
    <source>
        <dbReference type="ARBA" id="ARBA00022840"/>
    </source>
</evidence>
<keyword evidence="8" id="KW-0902">Two-component regulatory system</keyword>
<evidence type="ECO:0000256" key="8">
    <source>
        <dbReference type="ARBA" id="ARBA00023012"/>
    </source>
</evidence>
<dbReference type="InterPro" id="IPR035965">
    <property type="entry name" value="PAS-like_dom_sf"/>
</dbReference>
<proteinExistence type="predicted"/>
<evidence type="ECO:0000313" key="12">
    <source>
        <dbReference type="Proteomes" id="UP000192940"/>
    </source>
</evidence>
<keyword evidence="6 11" id="KW-0418">Kinase</keyword>
<dbReference type="Pfam" id="PF02518">
    <property type="entry name" value="HATPase_c"/>
    <property type="match status" value="1"/>
</dbReference>
<dbReference type="STRING" id="1313296.SAMN05661091_5199"/>
<evidence type="ECO:0000256" key="3">
    <source>
        <dbReference type="ARBA" id="ARBA00022553"/>
    </source>
</evidence>
<evidence type="ECO:0000256" key="4">
    <source>
        <dbReference type="ARBA" id="ARBA00022679"/>
    </source>
</evidence>
<dbReference type="Gene3D" id="3.30.450.20">
    <property type="entry name" value="PAS domain"/>
    <property type="match status" value="1"/>
</dbReference>
<dbReference type="InterPro" id="IPR036097">
    <property type="entry name" value="HisK_dim/P_sf"/>
</dbReference>
<evidence type="ECO:0000259" key="10">
    <source>
        <dbReference type="PROSITE" id="PS50109"/>
    </source>
</evidence>
<dbReference type="SUPFAM" id="SSF55874">
    <property type="entry name" value="ATPase domain of HSP90 chaperone/DNA topoisomerase II/histidine kinase"/>
    <property type="match status" value="1"/>
</dbReference>
<dbReference type="InterPro" id="IPR005467">
    <property type="entry name" value="His_kinase_dom"/>
</dbReference>
<dbReference type="EMBL" id="LT840184">
    <property type="protein sequence ID" value="SMF90708.1"/>
    <property type="molecule type" value="Genomic_DNA"/>
</dbReference>
<dbReference type="InterPro" id="IPR004358">
    <property type="entry name" value="Sig_transdc_His_kin-like_C"/>
</dbReference>
<feature type="domain" description="Histidine kinase" evidence="10">
    <location>
        <begin position="340"/>
        <end position="545"/>
    </location>
</feature>
<dbReference type="CDD" id="cd00082">
    <property type="entry name" value="HisKA"/>
    <property type="match status" value="1"/>
</dbReference>
<evidence type="ECO:0000256" key="5">
    <source>
        <dbReference type="ARBA" id="ARBA00022741"/>
    </source>
</evidence>
<evidence type="ECO:0000256" key="6">
    <source>
        <dbReference type="ARBA" id="ARBA00022777"/>
    </source>
</evidence>
<keyword evidence="9" id="KW-0812">Transmembrane</keyword>
<reference evidence="11 12" key="1">
    <citation type="submission" date="2017-04" db="EMBL/GenBank/DDBJ databases">
        <authorList>
            <person name="Afonso C.L."/>
            <person name="Miller P.J."/>
            <person name="Scott M.A."/>
            <person name="Spackman E."/>
            <person name="Goraichik I."/>
            <person name="Dimitrov K.M."/>
            <person name="Suarez D.L."/>
            <person name="Swayne D.E."/>
        </authorList>
    </citation>
    <scope>NUCLEOTIDE SEQUENCE [LARGE SCALE GENOMIC DNA]</scope>
    <source>
        <strain evidence="11 12">N3/975</strain>
    </source>
</reference>
<protein>
    <recommendedName>
        <fullName evidence="2">histidine kinase</fullName>
        <ecNumber evidence="2">2.7.13.3</ecNumber>
    </recommendedName>
</protein>
<accession>A0A1X7HQX7</accession>
<dbReference type="SUPFAM" id="SSF47384">
    <property type="entry name" value="Homodimeric domain of signal transducing histidine kinase"/>
    <property type="match status" value="1"/>
</dbReference>
<dbReference type="InterPro" id="IPR013656">
    <property type="entry name" value="PAS_4"/>
</dbReference>
<dbReference type="SUPFAM" id="SSF55785">
    <property type="entry name" value="PYP-like sensor domain (PAS domain)"/>
    <property type="match status" value="1"/>
</dbReference>
<keyword evidence="3" id="KW-0597">Phosphoprotein</keyword>
<evidence type="ECO:0000256" key="1">
    <source>
        <dbReference type="ARBA" id="ARBA00000085"/>
    </source>
</evidence>
<feature type="transmembrane region" description="Helical" evidence="9">
    <location>
        <begin position="164"/>
        <end position="185"/>
    </location>
</feature>
<dbReference type="AlphaFoldDB" id="A0A1X7HQX7"/>
<keyword evidence="5" id="KW-0547">Nucleotide-binding</keyword>
<organism evidence="11 12">
    <name type="scientific">Paenibacillus uliginis N3/975</name>
    <dbReference type="NCBI Taxonomy" id="1313296"/>
    <lineage>
        <taxon>Bacteria</taxon>
        <taxon>Bacillati</taxon>
        <taxon>Bacillota</taxon>
        <taxon>Bacilli</taxon>
        <taxon>Bacillales</taxon>
        <taxon>Paenibacillaceae</taxon>
        <taxon>Paenibacillus</taxon>
    </lineage>
</organism>